<keyword evidence="2" id="KW-1185">Reference proteome</keyword>
<reference evidence="1 2" key="1">
    <citation type="journal article" date="2015" name="Genome Announc.">
        <title>Expanding the biotechnology potential of lactobacilli through comparative genomics of 213 strains and associated genera.</title>
        <authorList>
            <person name="Sun Z."/>
            <person name="Harris H.M."/>
            <person name="McCann A."/>
            <person name="Guo C."/>
            <person name="Argimon S."/>
            <person name="Zhang W."/>
            <person name="Yang X."/>
            <person name="Jeffery I.B."/>
            <person name="Cooney J.C."/>
            <person name="Kagawa T.F."/>
            <person name="Liu W."/>
            <person name="Song Y."/>
            <person name="Salvetti E."/>
            <person name="Wrobel A."/>
            <person name="Rasinkangas P."/>
            <person name="Parkhill J."/>
            <person name="Rea M.C."/>
            <person name="O'Sullivan O."/>
            <person name="Ritari J."/>
            <person name="Douillard F.P."/>
            <person name="Paul Ross R."/>
            <person name="Yang R."/>
            <person name="Briner A.E."/>
            <person name="Felis G.E."/>
            <person name="de Vos W.M."/>
            <person name="Barrangou R."/>
            <person name="Klaenhammer T.R."/>
            <person name="Caufield P.W."/>
            <person name="Cui Y."/>
            <person name="Zhang H."/>
            <person name="O'Toole P.W."/>
        </authorList>
    </citation>
    <scope>NUCLEOTIDE SEQUENCE [LARGE SCALE GENOMIC DNA]</scope>
    <source>
        <strain evidence="1 2">DSM 18527</strain>
    </source>
</reference>
<protein>
    <submittedName>
        <fullName evidence="1">Uncharacterized protein</fullName>
    </submittedName>
</protein>
<gene>
    <name evidence="1" type="ORF">FC83_GL002308</name>
</gene>
<dbReference type="Proteomes" id="UP000051236">
    <property type="component" value="Unassembled WGS sequence"/>
</dbReference>
<proteinExistence type="predicted"/>
<dbReference type="AlphaFoldDB" id="A0A0R1XWI1"/>
<dbReference type="STRING" id="1423734.FC83_GL002308"/>
<comment type="caution">
    <text evidence="1">The sequence shown here is derived from an EMBL/GenBank/DDBJ whole genome shotgun (WGS) entry which is preliminary data.</text>
</comment>
<dbReference type="EMBL" id="AZGA01000040">
    <property type="protein sequence ID" value="KRM33925.1"/>
    <property type="molecule type" value="Genomic_DNA"/>
</dbReference>
<accession>A0A0R1XWI1</accession>
<evidence type="ECO:0000313" key="2">
    <source>
        <dbReference type="Proteomes" id="UP000051236"/>
    </source>
</evidence>
<evidence type="ECO:0000313" key="1">
    <source>
        <dbReference type="EMBL" id="KRM33925.1"/>
    </source>
</evidence>
<sequence length="253" mass="26925">MGVLLAAFTLAVVGLTISGPQNETAVIAADITPIAAPTPLPTDILVSSAFRAIPIYSDSALTQKTGKTLSTDYITWQVFNVVKGTSGDSAYNLGADQWVDAYAVSLVKPNPYTSPLTVSEVANGGIIYSSWLAYPFYYDPETTIWAGNLNAMNNEWIIRGIAKDASGTIVAYDLGHNQWVPAENLVTAANLFGSFATQAGTPTYNRQGEQTGTIATSGLYQTFGATYINNQQAIKLGTDDQWVLAAAGAYYPN</sequence>
<name>A0A0R1XWI1_9LACO</name>
<dbReference type="PATRIC" id="fig|1423734.3.peg.2337"/>
<organism evidence="1 2">
    <name type="scientific">Agrilactobacillus composti DSM 18527 = JCM 14202</name>
    <dbReference type="NCBI Taxonomy" id="1423734"/>
    <lineage>
        <taxon>Bacteria</taxon>
        <taxon>Bacillati</taxon>
        <taxon>Bacillota</taxon>
        <taxon>Bacilli</taxon>
        <taxon>Lactobacillales</taxon>
        <taxon>Lactobacillaceae</taxon>
        <taxon>Agrilactobacillus</taxon>
    </lineage>
</organism>